<accession>A0A395HRM8</accession>
<dbReference type="InterPro" id="IPR052374">
    <property type="entry name" value="SERAC1"/>
</dbReference>
<keyword evidence="8" id="KW-1185">Reference proteome</keyword>
<dbReference type="GO" id="GO:0005739">
    <property type="term" value="C:mitochondrion"/>
    <property type="evidence" value="ECO:0007669"/>
    <property type="project" value="UniProtKB-SubCell"/>
</dbReference>
<dbReference type="VEuPathDB" id="FungiDB:BO97DRAFT_143248"/>
<proteinExistence type="predicted"/>
<keyword evidence="4" id="KW-0256">Endoplasmic reticulum</keyword>
<dbReference type="Proteomes" id="UP000248961">
    <property type="component" value="Unassembled WGS sequence"/>
</dbReference>
<evidence type="ECO:0000256" key="6">
    <source>
        <dbReference type="ARBA" id="ARBA00023136"/>
    </source>
</evidence>
<dbReference type="GO" id="GO:0005783">
    <property type="term" value="C:endoplasmic reticulum"/>
    <property type="evidence" value="ECO:0007669"/>
    <property type="project" value="UniProtKB-SubCell"/>
</dbReference>
<organism evidence="7 8">
    <name type="scientific">Aspergillus homomorphus (strain CBS 101889)</name>
    <dbReference type="NCBI Taxonomy" id="1450537"/>
    <lineage>
        <taxon>Eukaryota</taxon>
        <taxon>Fungi</taxon>
        <taxon>Dikarya</taxon>
        <taxon>Ascomycota</taxon>
        <taxon>Pezizomycotina</taxon>
        <taxon>Eurotiomycetes</taxon>
        <taxon>Eurotiomycetidae</taxon>
        <taxon>Eurotiales</taxon>
        <taxon>Aspergillaceae</taxon>
        <taxon>Aspergillus</taxon>
        <taxon>Aspergillus subgen. Circumdati</taxon>
    </lineage>
</organism>
<evidence type="ECO:0000313" key="8">
    <source>
        <dbReference type="Proteomes" id="UP000248961"/>
    </source>
</evidence>
<evidence type="ECO:0000256" key="1">
    <source>
        <dbReference type="ARBA" id="ARBA00004173"/>
    </source>
</evidence>
<dbReference type="EMBL" id="KZ824297">
    <property type="protein sequence ID" value="RAL10149.1"/>
    <property type="molecule type" value="Genomic_DNA"/>
</dbReference>
<evidence type="ECO:0000256" key="2">
    <source>
        <dbReference type="ARBA" id="ARBA00004240"/>
    </source>
</evidence>
<evidence type="ECO:0000256" key="5">
    <source>
        <dbReference type="ARBA" id="ARBA00023128"/>
    </source>
</evidence>
<dbReference type="GO" id="GO:0016020">
    <property type="term" value="C:membrane"/>
    <property type="evidence" value="ECO:0007669"/>
    <property type="project" value="UniProtKB-SubCell"/>
</dbReference>
<protein>
    <recommendedName>
        <fullName evidence="9">DUF676 domain-containing protein</fullName>
    </recommendedName>
</protein>
<comment type="subcellular location">
    <subcellularLocation>
        <location evidence="2">Endoplasmic reticulum</location>
    </subcellularLocation>
    <subcellularLocation>
        <location evidence="3">Membrane</location>
    </subcellularLocation>
    <subcellularLocation>
        <location evidence="1">Mitochondrion</location>
    </subcellularLocation>
</comment>
<reference evidence="7 8" key="1">
    <citation type="submission" date="2018-02" db="EMBL/GenBank/DDBJ databases">
        <title>The genomes of Aspergillus section Nigri reveals drivers in fungal speciation.</title>
        <authorList>
            <consortium name="DOE Joint Genome Institute"/>
            <person name="Vesth T.C."/>
            <person name="Nybo J."/>
            <person name="Theobald S."/>
            <person name="Brandl J."/>
            <person name="Frisvad J.C."/>
            <person name="Nielsen K.F."/>
            <person name="Lyhne E.K."/>
            <person name="Kogle M.E."/>
            <person name="Kuo A."/>
            <person name="Riley R."/>
            <person name="Clum A."/>
            <person name="Nolan M."/>
            <person name="Lipzen A."/>
            <person name="Salamov A."/>
            <person name="Henrissat B."/>
            <person name="Wiebenga A."/>
            <person name="De vries R.P."/>
            <person name="Grigoriev I.V."/>
            <person name="Mortensen U.H."/>
            <person name="Andersen M.R."/>
            <person name="Baker S.E."/>
        </authorList>
    </citation>
    <scope>NUCLEOTIDE SEQUENCE [LARGE SCALE GENOMIC DNA]</scope>
    <source>
        <strain evidence="7 8">CBS 101889</strain>
    </source>
</reference>
<name>A0A395HRM8_ASPHC</name>
<dbReference type="STRING" id="1450537.A0A395HRM8"/>
<gene>
    <name evidence="7" type="ORF">BO97DRAFT_143248</name>
</gene>
<sequence>MCCCIELLLETCFPCLQRRSTRAFVVLTPPGEDDIKTRLFPIHVSEQAEFDLIAVHGWKGHRENSWTSASGINWLRDLLPKDIPKLNIYSWGYTCDRDIMGWSRSVMQILSRRFVADLQEYRESSQGHQRPLVVIAHSVGGIMLKSTLLNSASFTESKDATEDIKSSIQGILYMGTREVDASITDLEAYLARGSRAHPAEDEYFRESSWLINTLRQYEKISQGFRAGYGYERGPDAGQRHVEETSNARSMYFNTTWDGMIKYDSATDPNYTQVRECILWILKGNGEGNANQQG</sequence>
<evidence type="ECO:0000256" key="4">
    <source>
        <dbReference type="ARBA" id="ARBA00022824"/>
    </source>
</evidence>
<dbReference type="SUPFAM" id="SSF53474">
    <property type="entry name" value="alpha/beta-Hydrolases"/>
    <property type="match status" value="1"/>
</dbReference>
<dbReference type="OrthoDB" id="427518at2759"/>
<dbReference type="PANTHER" id="PTHR48182">
    <property type="entry name" value="PROTEIN SERAC1"/>
    <property type="match status" value="1"/>
</dbReference>
<dbReference type="GeneID" id="37194403"/>
<dbReference type="InterPro" id="IPR029058">
    <property type="entry name" value="AB_hydrolase_fold"/>
</dbReference>
<dbReference type="RefSeq" id="XP_025549303.1">
    <property type="nucleotide sequence ID" value="XM_025690114.1"/>
</dbReference>
<evidence type="ECO:0000256" key="3">
    <source>
        <dbReference type="ARBA" id="ARBA00004370"/>
    </source>
</evidence>
<dbReference type="AlphaFoldDB" id="A0A395HRM8"/>
<keyword evidence="5" id="KW-0496">Mitochondrion</keyword>
<evidence type="ECO:0008006" key="9">
    <source>
        <dbReference type="Google" id="ProtNLM"/>
    </source>
</evidence>
<evidence type="ECO:0000313" key="7">
    <source>
        <dbReference type="EMBL" id="RAL10149.1"/>
    </source>
</evidence>
<keyword evidence="6" id="KW-0472">Membrane</keyword>
<dbReference type="Gene3D" id="3.40.50.1820">
    <property type="entry name" value="alpha/beta hydrolase"/>
    <property type="match status" value="1"/>
</dbReference>
<dbReference type="PANTHER" id="PTHR48182:SF2">
    <property type="entry name" value="PROTEIN SERAC1"/>
    <property type="match status" value="1"/>
</dbReference>